<dbReference type="Gene3D" id="1.10.150.130">
    <property type="match status" value="1"/>
</dbReference>
<dbReference type="GO" id="GO:0051301">
    <property type="term" value="P:cell division"/>
    <property type="evidence" value="ECO:0007669"/>
    <property type="project" value="UniProtKB-KW"/>
</dbReference>
<feature type="region of interest" description="Disordered" evidence="10">
    <location>
        <begin position="1"/>
        <end position="30"/>
    </location>
</feature>
<feature type="domain" description="Tyr recombinase" evidence="11">
    <location>
        <begin position="170"/>
        <end position="385"/>
    </location>
</feature>
<evidence type="ECO:0000259" key="12">
    <source>
        <dbReference type="PROSITE" id="PS51900"/>
    </source>
</evidence>
<dbReference type="GO" id="GO:0007059">
    <property type="term" value="P:chromosome segregation"/>
    <property type="evidence" value="ECO:0007669"/>
    <property type="project" value="UniProtKB-KW"/>
</dbReference>
<evidence type="ECO:0000256" key="4">
    <source>
        <dbReference type="ARBA" id="ARBA00022829"/>
    </source>
</evidence>
<evidence type="ECO:0000256" key="5">
    <source>
        <dbReference type="ARBA" id="ARBA00022908"/>
    </source>
</evidence>
<dbReference type="GO" id="GO:0003677">
    <property type="term" value="F:DNA binding"/>
    <property type="evidence" value="ECO:0007669"/>
    <property type="project" value="UniProtKB-UniRule"/>
</dbReference>
<dbReference type="GO" id="GO:0015074">
    <property type="term" value="P:DNA integration"/>
    <property type="evidence" value="ECO:0007669"/>
    <property type="project" value="UniProtKB-KW"/>
</dbReference>
<keyword evidence="5" id="KW-0229">DNA integration</keyword>
<keyword evidence="6 9" id="KW-0238">DNA-binding</keyword>
<dbReference type="Pfam" id="PF00589">
    <property type="entry name" value="Phage_integrase"/>
    <property type="match status" value="1"/>
</dbReference>
<evidence type="ECO:0000256" key="7">
    <source>
        <dbReference type="ARBA" id="ARBA00023172"/>
    </source>
</evidence>
<evidence type="ECO:0000256" key="1">
    <source>
        <dbReference type="ARBA" id="ARBA00004496"/>
    </source>
</evidence>
<dbReference type="PROSITE" id="PS51898">
    <property type="entry name" value="TYR_RECOMBINASE"/>
    <property type="match status" value="1"/>
</dbReference>
<evidence type="ECO:0000256" key="6">
    <source>
        <dbReference type="ARBA" id="ARBA00023125"/>
    </source>
</evidence>
<dbReference type="SUPFAM" id="SSF56349">
    <property type="entry name" value="DNA breaking-rejoining enzymes"/>
    <property type="match status" value="1"/>
</dbReference>
<evidence type="ECO:0000259" key="11">
    <source>
        <dbReference type="PROSITE" id="PS51898"/>
    </source>
</evidence>
<keyword evidence="3" id="KW-0132">Cell division</keyword>
<dbReference type="InterPro" id="IPR010998">
    <property type="entry name" value="Integrase_recombinase_N"/>
</dbReference>
<geneLocation type="plasmid" evidence="13 14">
    <name>pl2WSM5005</name>
</geneLocation>
<dbReference type="InterPro" id="IPR050090">
    <property type="entry name" value="Tyrosine_recombinase_XerCD"/>
</dbReference>
<organism evidence="13 14">
    <name type="scientific">Paraburkholderia sprentiae WSM5005</name>
    <dbReference type="NCBI Taxonomy" id="754502"/>
    <lineage>
        <taxon>Bacteria</taxon>
        <taxon>Pseudomonadati</taxon>
        <taxon>Pseudomonadota</taxon>
        <taxon>Betaproteobacteria</taxon>
        <taxon>Burkholderiales</taxon>
        <taxon>Burkholderiaceae</taxon>
        <taxon>Paraburkholderia</taxon>
    </lineage>
</organism>
<keyword evidence="4" id="KW-0159">Chromosome partition</keyword>
<evidence type="ECO:0000256" key="9">
    <source>
        <dbReference type="PROSITE-ProRule" id="PRU01248"/>
    </source>
</evidence>
<dbReference type="InterPro" id="IPR011010">
    <property type="entry name" value="DNA_brk_join_enz"/>
</dbReference>
<dbReference type="OrthoDB" id="8610787at2"/>
<dbReference type="GO" id="GO:0005737">
    <property type="term" value="C:cytoplasm"/>
    <property type="evidence" value="ECO:0007669"/>
    <property type="project" value="UniProtKB-SubCell"/>
</dbReference>
<dbReference type="KEGG" id="pspw:BJG93_34145"/>
<dbReference type="EMBL" id="CP017565">
    <property type="protein sequence ID" value="APA90587.1"/>
    <property type="molecule type" value="Genomic_DNA"/>
</dbReference>
<protein>
    <submittedName>
        <fullName evidence="13">Tyrosine-type recombinase/integrase</fullName>
    </submittedName>
</protein>
<evidence type="ECO:0000313" key="13">
    <source>
        <dbReference type="EMBL" id="APA90587.1"/>
    </source>
</evidence>
<name>A0A1I9YWI8_9BURK</name>
<dbReference type="Proteomes" id="UP000179860">
    <property type="component" value="Plasmid pl2WSM5005"/>
</dbReference>
<keyword evidence="14" id="KW-1185">Reference proteome</keyword>
<dbReference type="PANTHER" id="PTHR30349">
    <property type="entry name" value="PHAGE INTEGRASE-RELATED"/>
    <property type="match status" value="1"/>
</dbReference>
<gene>
    <name evidence="13" type="ORF">BJG93_34145</name>
</gene>
<dbReference type="RefSeq" id="WP_027193710.1">
    <property type="nucleotide sequence ID" value="NZ_CP017565.2"/>
</dbReference>
<reference evidence="13" key="2">
    <citation type="submission" date="2021-06" db="EMBL/GenBank/DDBJ databases">
        <authorList>
            <person name="Rogers T.H."/>
            <person name="Ramsay J.P."/>
            <person name="Wang P."/>
            <person name="Terpolilli J."/>
        </authorList>
    </citation>
    <scope>NUCLEOTIDE SEQUENCE</scope>
    <source>
        <strain evidence="13">WSM5005</strain>
        <plasmid evidence="13">pl2WSM5005</plasmid>
    </source>
</reference>
<proteinExistence type="predicted"/>
<accession>A0A1I9YWI8</accession>
<evidence type="ECO:0000313" key="14">
    <source>
        <dbReference type="Proteomes" id="UP000179860"/>
    </source>
</evidence>
<keyword evidence="13" id="KW-0614">Plasmid</keyword>
<dbReference type="PANTHER" id="PTHR30349:SF77">
    <property type="entry name" value="TYROSINE RECOMBINASE XERC"/>
    <property type="match status" value="1"/>
</dbReference>
<dbReference type="InterPro" id="IPR044068">
    <property type="entry name" value="CB"/>
</dbReference>
<evidence type="ECO:0000256" key="3">
    <source>
        <dbReference type="ARBA" id="ARBA00022618"/>
    </source>
</evidence>
<evidence type="ECO:0000256" key="2">
    <source>
        <dbReference type="ARBA" id="ARBA00022490"/>
    </source>
</evidence>
<keyword evidence="7" id="KW-0233">DNA recombination</keyword>
<keyword evidence="8" id="KW-0131">Cell cycle</keyword>
<comment type="subcellular location">
    <subcellularLocation>
        <location evidence="1">Cytoplasm</location>
    </subcellularLocation>
</comment>
<sequence>MKTAVPAPRPIDALELPAGLDGHHGTNRGTGHMQVAAVTDSDAIRAWLARLVDTKTTFDNYRKEAERLLLWSVLQMGKPLSSLTHEDLLVYQHFLADPQPAARWTADGGRNKQPRDDPRWRPFYGPLSASSQRQAMAILNVMFAWLVQAGYLAGNPLSLSRQRARRARPRIVRYLSPELWLEVKTYIQGMPRETSREREHHARVRWLFTLLYLGGLRITEVGSNTMGQFFRRGDENGKERWWLEVMGKGGKERLVPATAEMMMELGTYRRARGLPALPSPGEETPLVLPIGQSLRPLTRAALHRIVKEVFSDAAGSLRARGDDHALRADRLEQASAHWLRHSAGSHMADQQLDLRLVRDNLGHASLTTTSQYLHVDDDRRHRDTDEKHRIDW</sequence>
<dbReference type="GO" id="GO:0006310">
    <property type="term" value="P:DNA recombination"/>
    <property type="evidence" value="ECO:0007669"/>
    <property type="project" value="UniProtKB-KW"/>
</dbReference>
<keyword evidence="2" id="KW-0963">Cytoplasm</keyword>
<dbReference type="InterPro" id="IPR013762">
    <property type="entry name" value="Integrase-like_cat_sf"/>
</dbReference>
<dbReference type="PROSITE" id="PS51900">
    <property type="entry name" value="CB"/>
    <property type="match status" value="1"/>
</dbReference>
<evidence type="ECO:0000256" key="8">
    <source>
        <dbReference type="ARBA" id="ARBA00023306"/>
    </source>
</evidence>
<dbReference type="AlphaFoldDB" id="A0A1I9YWI8"/>
<dbReference type="InterPro" id="IPR002104">
    <property type="entry name" value="Integrase_catalytic"/>
</dbReference>
<feature type="domain" description="Core-binding (CB)" evidence="12">
    <location>
        <begin position="38"/>
        <end position="147"/>
    </location>
</feature>
<dbReference type="Gene3D" id="1.10.443.10">
    <property type="entry name" value="Intergrase catalytic core"/>
    <property type="match status" value="1"/>
</dbReference>
<evidence type="ECO:0000256" key="10">
    <source>
        <dbReference type="SAM" id="MobiDB-lite"/>
    </source>
</evidence>
<reference evidence="13" key="1">
    <citation type="submission" date="2016-09" db="EMBL/GenBank/DDBJ databases">
        <title>The Complete Genome of Burkholderia sprentiae wsm5005.</title>
        <authorList>
            <person name="De Meyer S."/>
            <person name="Wang P."/>
            <person name="Terpolilli J."/>
        </authorList>
    </citation>
    <scope>NUCLEOTIDE SEQUENCE [LARGE SCALE GENOMIC DNA]</scope>
    <source>
        <strain evidence="13">WSM5005</strain>
        <plasmid evidence="13">pl2WSM5005</plasmid>
    </source>
</reference>